<reference evidence="25 26" key="1">
    <citation type="submission" date="2016-07" db="EMBL/GenBank/DDBJ databases">
        <title>Pervasive Adenine N6-methylation of Active Genes in Fungi.</title>
        <authorList>
            <consortium name="DOE Joint Genome Institute"/>
            <person name="Mondo S.J."/>
            <person name="Dannebaum R.O."/>
            <person name="Kuo R.C."/>
            <person name="Labutti K."/>
            <person name="Haridas S."/>
            <person name="Kuo A."/>
            <person name="Salamov A."/>
            <person name="Ahrendt S.R."/>
            <person name="Lipzen A."/>
            <person name="Sullivan W."/>
            <person name="Andreopoulos W.B."/>
            <person name="Clum A."/>
            <person name="Lindquist E."/>
            <person name="Daum C."/>
            <person name="Ramamoorthy G.K."/>
            <person name="Gryganskyi A."/>
            <person name="Culley D."/>
            <person name="Magnuson J.K."/>
            <person name="James T.Y."/>
            <person name="O'Malley M.A."/>
            <person name="Stajich J.E."/>
            <person name="Spatafora J.W."/>
            <person name="Visel A."/>
            <person name="Grigoriev I.V."/>
        </authorList>
    </citation>
    <scope>NUCLEOTIDE SEQUENCE [LARGE SCALE GENOMIC DNA]</scope>
    <source>
        <strain evidence="25 26">62-1032</strain>
    </source>
</reference>
<evidence type="ECO:0000256" key="11">
    <source>
        <dbReference type="ARBA" id="ARBA00022737"/>
    </source>
</evidence>
<dbReference type="Pfam" id="PF03372">
    <property type="entry name" value="Exo_endo_phos"/>
    <property type="match status" value="1"/>
</dbReference>
<dbReference type="GO" id="GO:0004519">
    <property type="term" value="F:endonuclease activity"/>
    <property type="evidence" value="ECO:0007669"/>
    <property type="project" value="UniProtKB-KW"/>
</dbReference>
<keyword evidence="18" id="KW-0539">Nucleus</keyword>
<dbReference type="GO" id="GO:0003723">
    <property type="term" value="F:RNA binding"/>
    <property type="evidence" value="ECO:0007669"/>
    <property type="project" value="UniProtKB-KW"/>
</dbReference>
<dbReference type="SMART" id="SM00369">
    <property type="entry name" value="LRR_TYP"/>
    <property type="match status" value="2"/>
</dbReference>
<keyword evidence="9" id="KW-0540">Nuclease</keyword>
<keyword evidence="16" id="KW-0805">Transcription regulation</keyword>
<dbReference type="GO" id="GO:0046872">
    <property type="term" value="F:metal ion binding"/>
    <property type="evidence" value="ECO:0007669"/>
    <property type="project" value="UniProtKB-KW"/>
</dbReference>
<dbReference type="FunFam" id="3.60.10.10:FF:000037">
    <property type="entry name" value="Glucose-repressible alcohol dehydrogenase transcriptional effector"/>
    <property type="match status" value="1"/>
</dbReference>
<comment type="caution">
    <text evidence="25">The sequence shown here is derived from an EMBL/GenBank/DDBJ whole genome shotgun (WGS) entry which is preliminary data.</text>
</comment>
<dbReference type="Gene3D" id="3.60.10.10">
    <property type="entry name" value="Endonuclease/exonuclease/phosphatase"/>
    <property type="match status" value="1"/>
</dbReference>
<feature type="domain" description="Endonuclease/exonuclease/phosphatase" evidence="24">
    <location>
        <begin position="359"/>
        <end position="680"/>
    </location>
</feature>
<feature type="region of interest" description="Disordered" evidence="23">
    <location>
        <begin position="1"/>
        <end position="147"/>
    </location>
</feature>
<comment type="similarity">
    <text evidence="5">Belongs to the CCR4/nocturin family.</text>
</comment>
<evidence type="ECO:0000313" key="25">
    <source>
        <dbReference type="EMBL" id="ORY92940.1"/>
    </source>
</evidence>
<keyword evidence="25" id="KW-0255">Endonuclease</keyword>
<dbReference type="InterPro" id="IPR036691">
    <property type="entry name" value="Endo/exonu/phosph_ase_sf"/>
</dbReference>
<dbReference type="STRING" id="106004.A0A1Y2G613"/>
<evidence type="ECO:0000256" key="17">
    <source>
        <dbReference type="ARBA" id="ARBA00023163"/>
    </source>
</evidence>
<evidence type="ECO:0000256" key="14">
    <source>
        <dbReference type="ARBA" id="ARBA00022842"/>
    </source>
</evidence>
<evidence type="ECO:0000256" key="2">
    <source>
        <dbReference type="ARBA" id="ARBA00001946"/>
    </source>
</evidence>
<evidence type="ECO:0000256" key="15">
    <source>
        <dbReference type="ARBA" id="ARBA00022884"/>
    </source>
</evidence>
<evidence type="ECO:0000256" key="10">
    <source>
        <dbReference type="ARBA" id="ARBA00022723"/>
    </source>
</evidence>
<evidence type="ECO:0000313" key="26">
    <source>
        <dbReference type="Proteomes" id="UP000193467"/>
    </source>
</evidence>
<evidence type="ECO:0000256" key="6">
    <source>
        <dbReference type="ARBA" id="ARBA00012161"/>
    </source>
</evidence>
<dbReference type="OrthoDB" id="428734at2759"/>
<evidence type="ECO:0000256" key="1">
    <source>
        <dbReference type="ARBA" id="ARBA00001663"/>
    </source>
</evidence>
<keyword evidence="7" id="KW-0963">Cytoplasm</keyword>
<feature type="compositionally biased region" description="Low complexity" evidence="23">
    <location>
        <begin position="27"/>
        <end position="45"/>
    </location>
</feature>
<keyword evidence="26" id="KW-1185">Reference proteome</keyword>
<proteinExistence type="inferred from homology"/>
<keyword evidence="10" id="KW-0479">Metal-binding</keyword>
<evidence type="ECO:0000256" key="23">
    <source>
        <dbReference type="SAM" id="MobiDB-lite"/>
    </source>
</evidence>
<name>A0A1Y2G613_9BASI</name>
<dbReference type="AlphaFoldDB" id="A0A1Y2G613"/>
<evidence type="ECO:0000259" key="24">
    <source>
        <dbReference type="Pfam" id="PF03372"/>
    </source>
</evidence>
<comment type="cofactor">
    <cofactor evidence="2">
        <name>Mg(2+)</name>
        <dbReference type="ChEBI" id="CHEBI:18420"/>
    </cofactor>
</comment>
<evidence type="ECO:0000256" key="3">
    <source>
        <dbReference type="ARBA" id="ARBA00004123"/>
    </source>
</evidence>
<comment type="catalytic activity">
    <reaction evidence="1">
        <text>Exonucleolytic cleavage of poly(A) to 5'-AMP.</text>
        <dbReference type="EC" id="3.1.13.4"/>
    </reaction>
</comment>
<dbReference type="SUPFAM" id="SSF52058">
    <property type="entry name" value="L domain-like"/>
    <property type="match status" value="1"/>
</dbReference>
<evidence type="ECO:0000256" key="13">
    <source>
        <dbReference type="ARBA" id="ARBA00022839"/>
    </source>
</evidence>
<evidence type="ECO:0000256" key="20">
    <source>
        <dbReference type="ARBA" id="ARBA00030493"/>
    </source>
</evidence>
<evidence type="ECO:0000256" key="16">
    <source>
        <dbReference type="ARBA" id="ARBA00023015"/>
    </source>
</evidence>
<dbReference type="InParanoid" id="A0A1Y2G613"/>
<dbReference type="Proteomes" id="UP000193467">
    <property type="component" value="Unassembled WGS sequence"/>
</dbReference>
<feature type="compositionally biased region" description="Polar residues" evidence="23">
    <location>
        <begin position="1"/>
        <end position="12"/>
    </location>
</feature>
<dbReference type="Gene3D" id="3.80.10.10">
    <property type="entry name" value="Ribonuclease Inhibitor"/>
    <property type="match status" value="1"/>
</dbReference>
<dbReference type="GO" id="GO:0005634">
    <property type="term" value="C:nucleus"/>
    <property type="evidence" value="ECO:0007669"/>
    <property type="project" value="UniProtKB-SubCell"/>
</dbReference>
<dbReference type="PROSITE" id="PS51450">
    <property type="entry name" value="LRR"/>
    <property type="match status" value="2"/>
</dbReference>
<dbReference type="SUPFAM" id="SSF56219">
    <property type="entry name" value="DNase I-like"/>
    <property type="match status" value="1"/>
</dbReference>
<evidence type="ECO:0000256" key="8">
    <source>
        <dbReference type="ARBA" id="ARBA00022614"/>
    </source>
</evidence>
<feature type="region of interest" description="Disordered" evidence="23">
    <location>
        <begin position="164"/>
        <end position="185"/>
    </location>
</feature>
<dbReference type="CDD" id="cd09097">
    <property type="entry name" value="Deadenylase_CCR4"/>
    <property type="match status" value="1"/>
</dbReference>
<gene>
    <name evidence="25" type="ORF">BCR35DRAFT_260472</name>
</gene>
<evidence type="ECO:0000256" key="7">
    <source>
        <dbReference type="ARBA" id="ARBA00022490"/>
    </source>
</evidence>
<dbReference type="EC" id="3.1.13.4" evidence="6"/>
<keyword evidence="8" id="KW-0433">Leucine-rich repeat</keyword>
<protein>
    <recommendedName>
        <fullName evidence="19">CCR4-Not complex 3'-5'-exoribonuclease subunit Ccr4</fullName>
        <ecNumber evidence="6">3.1.13.4</ecNumber>
    </recommendedName>
    <alternativeName>
        <fullName evidence="20">Carbon catabolite repressor protein 4</fullName>
    </alternativeName>
    <alternativeName>
        <fullName evidence="21">Cytoplasmic deadenylase</fullName>
    </alternativeName>
    <alternativeName>
        <fullName evidence="22">Glucose-repressible alcohol dehydrogenase transcriptional effector</fullName>
    </alternativeName>
</protein>
<organism evidence="25 26">
    <name type="scientific">Leucosporidium creatinivorum</name>
    <dbReference type="NCBI Taxonomy" id="106004"/>
    <lineage>
        <taxon>Eukaryota</taxon>
        <taxon>Fungi</taxon>
        <taxon>Dikarya</taxon>
        <taxon>Basidiomycota</taxon>
        <taxon>Pucciniomycotina</taxon>
        <taxon>Microbotryomycetes</taxon>
        <taxon>Leucosporidiales</taxon>
        <taxon>Leucosporidium</taxon>
    </lineage>
</organism>
<keyword evidence="11" id="KW-0677">Repeat</keyword>
<comment type="subcellular location">
    <subcellularLocation>
        <location evidence="4">Cytoplasm</location>
    </subcellularLocation>
    <subcellularLocation>
        <location evidence="3">Nucleus</location>
    </subcellularLocation>
</comment>
<evidence type="ECO:0000256" key="12">
    <source>
        <dbReference type="ARBA" id="ARBA00022801"/>
    </source>
</evidence>
<evidence type="ECO:0000256" key="21">
    <source>
        <dbReference type="ARBA" id="ARBA00031469"/>
    </source>
</evidence>
<dbReference type="InterPro" id="IPR050410">
    <property type="entry name" value="CCR4/nocturin_mRNA_transcr"/>
</dbReference>
<dbReference type="FunCoup" id="A0A1Y2G613">
    <property type="interactions" value="435"/>
</dbReference>
<dbReference type="PANTHER" id="PTHR12121:SF100">
    <property type="entry name" value="POLY(A)-SPECIFIC RIBONUCLEASE"/>
    <property type="match status" value="1"/>
</dbReference>
<dbReference type="InterPro" id="IPR005135">
    <property type="entry name" value="Endo/exonuclease/phosphatase"/>
</dbReference>
<sequence>MASNLNASQQPHHPQHSFSYPGPPASPAYSANGPSHPQHHNSLPPHSHHSPSPHPGQGPPLGHHPHQPPPHHLSNQQQGGSGSPHPANNGGPVSAHWQQQLSLAHISRQSNSPHHNARAAHLAARGQTTTSSAIAITDPNRPAGAATPTTTAAKVLTYGAPANGLHRKDGSGASNSAELALSGGSDLANKGEKNTWTTIDMGGMNLKNISVELFRYTFLTTLYIPHNSLTTLPSSISNLVNLTLLDASSNKLSSLPVELGLLTHLRDLFLFDNHLTSLPPELGTLHLLDTLGIEGNPLPETIRSLLEKEGTSSLIAYLRDSCPVPLPPPERDWITIEPDSFPNLNSTKPPEETFSLLCYNILCEKYATGQMYGYTPSWALSWDYRKELILQEVMNYSADILCLQEVDVEQYETYFLEHLQDQDYDGIHYPKSRARTMSGDERRRVDGCAIFYKNTTFALVEQQLIEFNQIAMRRPDFKKTEDMFNRVMTKDNIAVVTLLEHRKSGARLIIANAHLTWDHEFRDVKLVQVAMLMDELSKIANDFAKLPARLNLGEGYDKAPTYANGSKIPTIVCGDYNSVPDSGVYEFLSRGEIPSNHADFMSHVYGAYTSEGLSHKLALKSAYSHVGEIEFTNYTPGFQGVIDYIFYSNSLSVNGLLGPVDDDYLKTVVGFPNAHWPSDHISLLAEFKIKN</sequence>
<dbReference type="GO" id="GO:0005737">
    <property type="term" value="C:cytoplasm"/>
    <property type="evidence" value="ECO:0007669"/>
    <property type="project" value="UniProtKB-SubCell"/>
</dbReference>
<dbReference type="InterPro" id="IPR003591">
    <property type="entry name" value="Leu-rich_rpt_typical-subtyp"/>
</dbReference>
<evidence type="ECO:0000256" key="18">
    <source>
        <dbReference type="ARBA" id="ARBA00023242"/>
    </source>
</evidence>
<keyword evidence="14" id="KW-0460">Magnesium</keyword>
<accession>A0A1Y2G613</accession>
<keyword evidence="15" id="KW-0694">RNA-binding</keyword>
<evidence type="ECO:0000256" key="22">
    <source>
        <dbReference type="ARBA" id="ARBA00033317"/>
    </source>
</evidence>
<dbReference type="PANTHER" id="PTHR12121">
    <property type="entry name" value="CARBON CATABOLITE REPRESSOR PROTEIN 4"/>
    <property type="match status" value="1"/>
</dbReference>
<evidence type="ECO:0000256" key="4">
    <source>
        <dbReference type="ARBA" id="ARBA00004496"/>
    </source>
</evidence>
<evidence type="ECO:0000256" key="9">
    <source>
        <dbReference type="ARBA" id="ARBA00022722"/>
    </source>
</evidence>
<dbReference type="InterPro" id="IPR001611">
    <property type="entry name" value="Leu-rich_rpt"/>
</dbReference>
<evidence type="ECO:0000256" key="5">
    <source>
        <dbReference type="ARBA" id="ARBA00010774"/>
    </source>
</evidence>
<keyword evidence="17" id="KW-0804">Transcription</keyword>
<feature type="compositionally biased region" description="Polar residues" evidence="23">
    <location>
        <begin position="96"/>
        <end position="113"/>
    </location>
</feature>
<dbReference type="EMBL" id="MCGR01000001">
    <property type="protein sequence ID" value="ORY92940.1"/>
    <property type="molecule type" value="Genomic_DNA"/>
</dbReference>
<keyword evidence="13 25" id="KW-0269">Exonuclease</keyword>
<keyword evidence="12" id="KW-0378">Hydrolase</keyword>
<evidence type="ECO:0000256" key="19">
    <source>
        <dbReference type="ARBA" id="ARBA00023475"/>
    </source>
</evidence>
<dbReference type="InterPro" id="IPR032675">
    <property type="entry name" value="LRR_dom_sf"/>
</dbReference>
<dbReference type="GO" id="GO:0004535">
    <property type="term" value="F:poly(A)-specific ribonuclease activity"/>
    <property type="evidence" value="ECO:0007669"/>
    <property type="project" value="UniProtKB-EC"/>
</dbReference>